<dbReference type="InterPro" id="IPR000847">
    <property type="entry name" value="LysR_HTH_N"/>
</dbReference>
<keyword evidence="2" id="KW-0805">Transcription regulation</keyword>
<evidence type="ECO:0000256" key="2">
    <source>
        <dbReference type="ARBA" id="ARBA00023015"/>
    </source>
</evidence>
<dbReference type="PANTHER" id="PTHR30537:SF5">
    <property type="entry name" value="HTH-TYPE TRANSCRIPTIONAL ACTIVATOR TTDR-RELATED"/>
    <property type="match status" value="1"/>
</dbReference>
<evidence type="ECO:0000313" key="7">
    <source>
        <dbReference type="Proteomes" id="UP000058114"/>
    </source>
</evidence>
<organism evidence="6 7">
    <name type="scientific">Aeromonas schubertii</name>
    <dbReference type="NCBI Taxonomy" id="652"/>
    <lineage>
        <taxon>Bacteria</taxon>
        <taxon>Pseudomonadati</taxon>
        <taxon>Pseudomonadota</taxon>
        <taxon>Gammaproteobacteria</taxon>
        <taxon>Aeromonadales</taxon>
        <taxon>Aeromonadaceae</taxon>
        <taxon>Aeromonas</taxon>
    </lineage>
</organism>
<protein>
    <submittedName>
        <fullName evidence="6">LysR family transcriptional regulator</fullName>
    </submittedName>
</protein>
<dbReference type="InterPro" id="IPR036388">
    <property type="entry name" value="WH-like_DNA-bd_sf"/>
</dbReference>
<reference evidence="6 7" key="2">
    <citation type="journal article" date="2016" name="Genome Announc.">
        <title>Complete Genome Sequence of the Highly Virulent Aeromonas schubertii Strain WL1483, Isolated from Diseased Snakehead Fish (Channa argus) in China.</title>
        <authorList>
            <person name="Liu L."/>
            <person name="Li N."/>
            <person name="Zhang D."/>
            <person name="Fu X."/>
            <person name="Shi C."/>
            <person name="Lin Q."/>
            <person name="Hao G."/>
        </authorList>
    </citation>
    <scope>NUCLEOTIDE SEQUENCE [LARGE SCALE GENOMIC DNA]</scope>
    <source>
        <strain evidence="6 7">WL1483</strain>
    </source>
</reference>
<evidence type="ECO:0000256" key="3">
    <source>
        <dbReference type="ARBA" id="ARBA00023125"/>
    </source>
</evidence>
<dbReference type="Gene3D" id="1.10.10.10">
    <property type="entry name" value="Winged helix-like DNA-binding domain superfamily/Winged helix DNA-binding domain"/>
    <property type="match status" value="1"/>
</dbReference>
<gene>
    <name evidence="6" type="ORF">WL1483_2283</name>
</gene>
<dbReference type="Proteomes" id="UP000058114">
    <property type="component" value="Chromosome"/>
</dbReference>
<dbReference type="GO" id="GO:0003677">
    <property type="term" value="F:DNA binding"/>
    <property type="evidence" value="ECO:0007669"/>
    <property type="project" value="UniProtKB-KW"/>
</dbReference>
<keyword evidence="3" id="KW-0238">DNA-binding</keyword>
<proteinExistence type="inferred from homology"/>
<dbReference type="Pfam" id="PF03466">
    <property type="entry name" value="LysR_substrate"/>
    <property type="match status" value="1"/>
</dbReference>
<dbReference type="EMBL" id="CP013067">
    <property type="protein sequence ID" value="ALP41702.1"/>
    <property type="molecule type" value="Genomic_DNA"/>
</dbReference>
<evidence type="ECO:0000256" key="1">
    <source>
        <dbReference type="ARBA" id="ARBA00009437"/>
    </source>
</evidence>
<evidence type="ECO:0000256" key="4">
    <source>
        <dbReference type="ARBA" id="ARBA00023163"/>
    </source>
</evidence>
<dbReference type="Gene3D" id="3.40.190.290">
    <property type="match status" value="1"/>
</dbReference>
<evidence type="ECO:0000313" key="6">
    <source>
        <dbReference type="EMBL" id="ALP41702.1"/>
    </source>
</evidence>
<dbReference type="AlphaFoldDB" id="A0A0S2SJ21"/>
<feature type="domain" description="HTH lysR-type" evidence="5">
    <location>
        <begin position="1"/>
        <end position="58"/>
    </location>
</feature>
<reference evidence="7" key="1">
    <citation type="submission" date="2015-10" db="EMBL/GenBank/DDBJ databases">
        <title>Complete Genome Sequence of Aeromonas schubertii strain WL1483.</title>
        <authorList>
            <person name="Liu L."/>
        </authorList>
    </citation>
    <scope>NUCLEOTIDE SEQUENCE [LARGE SCALE GENOMIC DNA]</scope>
    <source>
        <strain evidence="7">WL1483</strain>
    </source>
</reference>
<dbReference type="InterPro" id="IPR036390">
    <property type="entry name" value="WH_DNA-bd_sf"/>
</dbReference>
<dbReference type="KEGG" id="asr:WL1483_2283"/>
<dbReference type="PROSITE" id="PS50931">
    <property type="entry name" value="HTH_LYSR"/>
    <property type="match status" value="1"/>
</dbReference>
<dbReference type="RefSeq" id="WP_060587704.1">
    <property type="nucleotide sequence ID" value="NZ_CP013067.1"/>
</dbReference>
<dbReference type="SUPFAM" id="SSF53850">
    <property type="entry name" value="Periplasmic binding protein-like II"/>
    <property type="match status" value="1"/>
</dbReference>
<dbReference type="GO" id="GO:0003700">
    <property type="term" value="F:DNA-binding transcription factor activity"/>
    <property type="evidence" value="ECO:0007669"/>
    <property type="project" value="InterPro"/>
</dbReference>
<dbReference type="PATRIC" id="fig|652.5.peg.3992"/>
<dbReference type="Pfam" id="PF00126">
    <property type="entry name" value="HTH_1"/>
    <property type="match status" value="1"/>
</dbReference>
<keyword evidence="4" id="KW-0804">Transcription</keyword>
<accession>A0A0S2SJ21</accession>
<dbReference type="PANTHER" id="PTHR30537">
    <property type="entry name" value="HTH-TYPE TRANSCRIPTIONAL REGULATOR"/>
    <property type="match status" value="1"/>
</dbReference>
<evidence type="ECO:0000259" key="5">
    <source>
        <dbReference type="PROSITE" id="PS50931"/>
    </source>
</evidence>
<dbReference type="InterPro" id="IPR005119">
    <property type="entry name" value="LysR_subst-bd"/>
</dbReference>
<name>A0A0S2SJ21_9GAMM</name>
<sequence length="307" mass="34425">MIALQDLHFLVTLATSPSFAIAARRLDVSAPHVTQKLKRLEASLGVSLFERGRQPRLTPQGRLIAERGGEVLRQMRALEESLQNSREELGGQLNIVAPIGFGEKRLAPLLGEYRRRHPHVTLDLTLSDRPAWEGNPRQPDIMFYIGDLHQSTLYRTLIAPTRRLLCAAPAYLASMPPLHRPEDLAHHHCIVLRENDEDCTLWRLRHLASGEESSIRVSPSLTSNVADAVKQWALQGLGIIHRSEWDLQPELAAGTLVPVLPDYAPPAVDIVALMGSSRESRPRRINHFITFVQERLRKELGGPKVQP</sequence>
<dbReference type="SUPFAM" id="SSF46785">
    <property type="entry name" value="Winged helix' DNA-binding domain"/>
    <property type="match status" value="1"/>
</dbReference>
<dbReference type="PRINTS" id="PR00039">
    <property type="entry name" value="HTHLYSR"/>
</dbReference>
<dbReference type="InterPro" id="IPR058163">
    <property type="entry name" value="LysR-type_TF_proteobact-type"/>
</dbReference>
<comment type="similarity">
    <text evidence="1">Belongs to the LysR transcriptional regulatory family.</text>
</comment>